<evidence type="ECO:0000256" key="1">
    <source>
        <dbReference type="ARBA" id="ARBA00004651"/>
    </source>
</evidence>
<feature type="transmembrane region" description="Helical" evidence="7">
    <location>
        <begin position="121"/>
        <end position="143"/>
    </location>
</feature>
<dbReference type="InterPro" id="IPR003004">
    <property type="entry name" value="GspF/PilC"/>
</dbReference>
<evidence type="ECO:0000256" key="3">
    <source>
        <dbReference type="ARBA" id="ARBA00022475"/>
    </source>
</evidence>
<comment type="subcellular location">
    <subcellularLocation>
        <location evidence="1">Cell membrane</location>
        <topology evidence="1">Multi-pass membrane protein</topology>
    </subcellularLocation>
</comment>
<dbReference type="InterPro" id="IPR018076">
    <property type="entry name" value="T2SS_GspF_dom"/>
</dbReference>
<dbReference type="Gene3D" id="1.20.81.30">
    <property type="entry name" value="Type II secretion system (T2SS), domain F"/>
    <property type="match status" value="2"/>
</dbReference>
<evidence type="ECO:0000256" key="2">
    <source>
        <dbReference type="ARBA" id="ARBA00005745"/>
    </source>
</evidence>
<feature type="domain" description="Type II secretion system protein GspF" evidence="8">
    <location>
        <begin position="25"/>
        <end position="145"/>
    </location>
</feature>
<dbReference type="PANTHER" id="PTHR30012:SF0">
    <property type="entry name" value="TYPE II SECRETION SYSTEM PROTEIN F-RELATED"/>
    <property type="match status" value="1"/>
</dbReference>
<comment type="similarity">
    <text evidence="2">Belongs to the GSP F family.</text>
</comment>
<dbReference type="Pfam" id="PF00482">
    <property type="entry name" value="T2SSF"/>
    <property type="match status" value="2"/>
</dbReference>
<accession>A0A4P6ZXC2</accession>
<sequence>MLFKYLQSHIEIKDRQIPKKKQAQFLKRLSSLLQEGYTFYASLIMLLPHHVKSSEEAQKKLSSQLKNGDGVTSVLMALGIPTSYLLSIQMAEEHGKLHQALLVLQTHIAMVDRAKASLKKVVMYPIFLFSMLAGLFVAFRIYFLPNMELLASSRQATSSSTTMNLTSTMLHLPDALLSFCILLFLIALAVQWKIKRYPVAYQVNILKKMPVFSKWMKLMWTKSFSQELGTLLASGLSLQHALNVLKQQKFQPYLQVISEDIYSSVLVGESLKQAVQLSDCFIDDFPTYISHGEASGHLDRELLIYSDLLNEQTEASLTRWLSFVQPVLFGVLAICILAAYLSILLPVYGMIDFI</sequence>
<dbReference type="PANTHER" id="PTHR30012">
    <property type="entry name" value="GENERAL SECRETION PATHWAY PROTEIN"/>
    <property type="match status" value="1"/>
</dbReference>
<dbReference type="RefSeq" id="WP_134209582.1">
    <property type="nucleotide sequence ID" value="NZ_CP038015.1"/>
</dbReference>
<dbReference type="Proteomes" id="UP000294292">
    <property type="component" value="Chromosome"/>
</dbReference>
<keyword evidence="4 7" id="KW-0812">Transmembrane</keyword>
<keyword evidence="5 7" id="KW-1133">Transmembrane helix</keyword>
<proteinExistence type="inferred from homology"/>
<gene>
    <name evidence="9" type="ORF">E2636_07140</name>
</gene>
<dbReference type="NCBIfam" id="NF041012">
    <property type="entry name" value="T4P_ComGB"/>
    <property type="match status" value="1"/>
</dbReference>
<dbReference type="KEGG" id="panc:E2636_07140"/>
<evidence type="ECO:0000256" key="7">
    <source>
        <dbReference type="SAM" id="Phobius"/>
    </source>
</evidence>
<evidence type="ECO:0000256" key="4">
    <source>
        <dbReference type="ARBA" id="ARBA00022692"/>
    </source>
</evidence>
<evidence type="ECO:0000259" key="8">
    <source>
        <dbReference type="Pfam" id="PF00482"/>
    </source>
</evidence>
<dbReference type="EMBL" id="CP038015">
    <property type="protein sequence ID" value="QBP40914.1"/>
    <property type="molecule type" value="Genomic_DNA"/>
</dbReference>
<evidence type="ECO:0000256" key="6">
    <source>
        <dbReference type="ARBA" id="ARBA00023136"/>
    </source>
</evidence>
<dbReference type="InterPro" id="IPR042094">
    <property type="entry name" value="T2SS_GspF_sf"/>
</dbReference>
<dbReference type="GO" id="GO:0005886">
    <property type="term" value="C:plasma membrane"/>
    <property type="evidence" value="ECO:0007669"/>
    <property type="project" value="UniProtKB-SubCell"/>
</dbReference>
<evidence type="ECO:0000313" key="10">
    <source>
        <dbReference type="Proteomes" id="UP000294292"/>
    </source>
</evidence>
<dbReference type="AlphaFoldDB" id="A0A4P6ZXC2"/>
<feature type="domain" description="Type II secretion system protein GspF" evidence="8">
    <location>
        <begin position="224"/>
        <end position="346"/>
    </location>
</feature>
<reference evidence="9 10" key="1">
    <citation type="submission" date="2019-03" db="EMBL/GenBank/DDBJ databases">
        <title>Complete genome sequence of Paenisporosarcina antarctica CGMCC 1.6503T.</title>
        <authorList>
            <person name="Rong J.-C."/>
            <person name="Chi N.-Y."/>
            <person name="Zhang Q.-F."/>
        </authorList>
    </citation>
    <scope>NUCLEOTIDE SEQUENCE [LARGE SCALE GENOMIC DNA]</scope>
    <source>
        <strain evidence="9 10">CGMCC 1.6503</strain>
    </source>
</reference>
<feature type="transmembrane region" description="Helical" evidence="7">
    <location>
        <begin position="175"/>
        <end position="192"/>
    </location>
</feature>
<keyword evidence="3" id="KW-1003">Cell membrane</keyword>
<organism evidence="9 10">
    <name type="scientific">Paenisporosarcina antarctica</name>
    <dbReference type="NCBI Taxonomy" id="417367"/>
    <lineage>
        <taxon>Bacteria</taxon>
        <taxon>Bacillati</taxon>
        <taxon>Bacillota</taxon>
        <taxon>Bacilli</taxon>
        <taxon>Bacillales</taxon>
        <taxon>Caryophanaceae</taxon>
        <taxon>Paenisporosarcina</taxon>
    </lineage>
</organism>
<evidence type="ECO:0000256" key="5">
    <source>
        <dbReference type="ARBA" id="ARBA00022989"/>
    </source>
</evidence>
<keyword evidence="10" id="KW-1185">Reference proteome</keyword>
<feature type="transmembrane region" description="Helical" evidence="7">
    <location>
        <begin position="327"/>
        <end position="351"/>
    </location>
</feature>
<evidence type="ECO:0000313" key="9">
    <source>
        <dbReference type="EMBL" id="QBP40914.1"/>
    </source>
</evidence>
<keyword evidence="6 7" id="KW-0472">Membrane</keyword>
<name>A0A4P6ZXC2_9BACL</name>
<protein>
    <submittedName>
        <fullName evidence="9">Type II secretion system F family protein</fullName>
    </submittedName>
</protein>
<dbReference type="InterPro" id="IPR047692">
    <property type="entry name" value="T4P_ComGB"/>
</dbReference>
<dbReference type="OrthoDB" id="1638902at2"/>